<reference evidence="12 13" key="1">
    <citation type="submission" date="2018-06" db="EMBL/GenBank/DDBJ databases">
        <title>Genomic Encyclopedia of Archaeal and Bacterial Type Strains, Phase II (KMG-II): from individual species to whole genera.</title>
        <authorList>
            <person name="Goeker M."/>
        </authorList>
    </citation>
    <scope>NUCLEOTIDE SEQUENCE [LARGE SCALE GENOMIC DNA]</scope>
    <source>
        <strain evidence="12 13">DSM 23241</strain>
    </source>
</reference>
<dbReference type="InterPro" id="IPR026017">
    <property type="entry name" value="Lumazine-bd_dom"/>
</dbReference>
<dbReference type="Pfam" id="PF00677">
    <property type="entry name" value="Lum_binding"/>
    <property type="match status" value="2"/>
</dbReference>
<comment type="caution">
    <text evidence="12">The sequence shown here is derived from an EMBL/GenBank/DDBJ whole genome shotgun (WGS) entry which is preliminary data.</text>
</comment>
<evidence type="ECO:0000313" key="13">
    <source>
        <dbReference type="Proteomes" id="UP000249720"/>
    </source>
</evidence>
<evidence type="ECO:0000256" key="9">
    <source>
        <dbReference type="NCBIfam" id="TIGR00187"/>
    </source>
</evidence>
<name>A0A2W7RYN9_9BACT</name>
<dbReference type="InterPro" id="IPR023366">
    <property type="entry name" value="ATP_synth_asu-like_sf"/>
</dbReference>
<feature type="repeat" description="Lumazine-binding" evidence="10">
    <location>
        <begin position="1"/>
        <end position="95"/>
    </location>
</feature>
<protein>
    <recommendedName>
        <fullName evidence="5 9">Riboflavin synthase</fullName>
        <ecNumber evidence="4 9">2.5.1.9</ecNumber>
    </recommendedName>
</protein>
<dbReference type="NCBIfam" id="NF006767">
    <property type="entry name" value="PRK09289.1"/>
    <property type="match status" value="1"/>
</dbReference>
<keyword evidence="8" id="KW-0677">Repeat</keyword>
<evidence type="ECO:0000256" key="5">
    <source>
        <dbReference type="ARBA" id="ARBA00013950"/>
    </source>
</evidence>
<evidence type="ECO:0000256" key="3">
    <source>
        <dbReference type="ARBA" id="ARBA00004887"/>
    </source>
</evidence>
<proteinExistence type="predicted"/>
<evidence type="ECO:0000313" key="12">
    <source>
        <dbReference type="EMBL" id="PZX63560.1"/>
    </source>
</evidence>
<dbReference type="EMBL" id="QKZV01000003">
    <property type="protein sequence ID" value="PZX63560.1"/>
    <property type="molecule type" value="Genomic_DNA"/>
</dbReference>
<keyword evidence="6" id="KW-0686">Riboflavin biosynthesis</keyword>
<evidence type="ECO:0000256" key="7">
    <source>
        <dbReference type="ARBA" id="ARBA00022679"/>
    </source>
</evidence>
<comment type="pathway">
    <text evidence="3">Cofactor biosynthesis; riboflavin biosynthesis; riboflavin from 2-hydroxy-3-oxobutyl phosphate and 5-amino-6-(D-ribitylamino)uracil: step 2/2.</text>
</comment>
<dbReference type="RefSeq" id="WP_111294279.1">
    <property type="nucleotide sequence ID" value="NZ_QKZV01000003.1"/>
</dbReference>
<keyword evidence="7" id="KW-0808">Transferase</keyword>
<dbReference type="Proteomes" id="UP000249720">
    <property type="component" value="Unassembled WGS sequence"/>
</dbReference>
<evidence type="ECO:0000256" key="2">
    <source>
        <dbReference type="ARBA" id="ARBA00002803"/>
    </source>
</evidence>
<dbReference type="InterPro" id="IPR017938">
    <property type="entry name" value="Riboflavin_synthase-like_b-brl"/>
</dbReference>
<sequence>MFTGIIECLGTIIQIEKKGSNASFFIESPISNELKVDQSVAHNGVCLTIEQIENNIHKVTAIEETLLKTNLGFLKPGDAVNIERCLSMNGRIDGHIVQGHVDCTATCLQKKTMDGSWEYVFQFSEKFAPLVIEKGSICVNGISLTCFNVTKNTFTVAIIPYTYEHTNIGHIQENDSVNIEFDIIGKYLLRLQNLNK</sequence>
<dbReference type="PANTHER" id="PTHR21098:SF12">
    <property type="entry name" value="RIBOFLAVIN SYNTHASE"/>
    <property type="match status" value="1"/>
</dbReference>
<evidence type="ECO:0000256" key="4">
    <source>
        <dbReference type="ARBA" id="ARBA00012827"/>
    </source>
</evidence>
<dbReference type="OrthoDB" id="9788537at2"/>
<dbReference type="PIRSF" id="PIRSF000498">
    <property type="entry name" value="Riboflavin_syn_A"/>
    <property type="match status" value="1"/>
</dbReference>
<dbReference type="GO" id="GO:0004746">
    <property type="term" value="F:riboflavin synthase activity"/>
    <property type="evidence" value="ECO:0007669"/>
    <property type="project" value="UniProtKB-UniRule"/>
</dbReference>
<feature type="domain" description="Lumazine-binding" evidence="11">
    <location>
        <begin position="96"/>
        <end position="192"/>
    </location>
</feature>
<evidence type="ECO:0000256" key="10">
    <source>
        <dbReference type="PROSITE-ProRule" id="PRU00524"/>
    </source>
</evidence>
<feature type="repeat" description="Lumazine-binding" evidence="10">
    <location>
        <begin position="96"/>
        <end position="192"/>
    </location>
</feature>
<dbReference type="NCBIfam" id="TIGR00187">
    <property type="entry name" value="ribE"/>
    <property type="match status" value="1"/>
</dbReference>
<gene>
    <name evidence="12" type="ORF">LX80_01210</name>
</gene>
<organism evidence="12 13">
    <name type="scientific">Hydrotalea sandarakina</name>
    <dbReference type="NCBI Taxonomy" id="1004304"/>
    <lineage>
        <taxon>Bacteria</taxon>
        <taxon>Pseudomonadati</taxon>
        <taxon>Bacteroidota</taxon>
        <taxon>Chitinophagia</taxon>
        <taxon>Chitinophagales</taxon>
        <taxon>Chitinophagaceae</taxon>
        <taxon>Hydrotalea</taxon>
    </lineage>
</organism>
<comment type="function">
    <text evidence="2">Catalyzes the dismutation of two molecules of 6,7-dimethyl-8-ribityllumazine, resulting in the formation of riboflavin and 5-amino-6-(D-ribitylamino)uracil.</text>
</comment>
<evidence type="ECO:0000256" key="8">
    <source>
        <dbReference type="ARBA" id="ARBA00022737"/>
    </source>
</evidence>
<dbReference type="AlphaFoldDB" id="A0A2W7RYN9"/>
<dbReference type="PANTHER" id="PTHR21098">
    <property type="entry name" value="RIBOFLAVIN SYNTHASE ALPHA CHAIN"/>
    <property type="match status" value="1"/>
</dbReference>
<dbReference type="CDD" id="cd00402">
    <property type="entry name" value="Riboflavin_synthase_like"/>
    <property type="match status" value="1"/>
</dbReference>
<dbReference type="Gene3D" id="2.40.30.20">
    <property type="match status" value="2"/>
</dbReference>
<comment type="catalytic activity">
    <reaction evidence="1">
        <text>2 6,7-dimethyl-8-(1-D-ribityl)lumazine + H(+) = 5-amino-6-(D-ribitylamino)uracil + riboflavin</text>
        <dbReference type="Rhea" id="RHEA:20772"/>
        <dbReference type="ChEBI" id="CHEBI:15378"/>
        <dbReference type="ChEBI" id="CHEBI:15934"/>
        <dbReference type="ChEBI" id="CHEBI:57986"/>
        <dbReference type="ChEBI" id="CHEBI:58201"/>
        <dbReference type="EC" id="2.5.1.9"/>
    </reaction>
</comment>
<dbReference type="SUPFAM" id="SSF63380">
    <property type="entry name" value="Riboflavin synthase domain-like"/>
    <property type="match status" value="2"/>
</dbReference>
<evidence type="ECO:0000259" key="11">
    <source>
        <dbReference type="PROSITE" id="PS51177"/>
    </source>
</evidence>
<evidence type="ECO:0000256" key="1">
    <source>
        <dbReference type="ARBA" id="ARBA00000968"/>
    </source>
</evidence>
<dbReference type="EC" id="2.5.1.9" evidence="4 9"/>
<feature type="domain" description="Lumazine-binding" evidence="11">
    <location>
        <begin position="1"/>
        <end position="95"/>
    </location>
</feature>
<keyword evidence="13" id="KW-1185">Reference proteome</keyword>
<dbReference type="InterPro" id="IPR001783">
    <property type="entry name" value="Lumazine-bd"/>
</dbReference>
<dbReference type="PROSITE" id="PS51177">
    <property type="entry name" value="LUMAZINE_BIND"/>
    <property type="match status" value="2"/>
</dbReference>
<evidence type="ECO:0000256" key="6">
    <source>
        <dbReference type="ARBA" id="ARBA00022619"/>
    </source>
</evidence>
<dbReference type="GO" id="GO:0009231">
    <property type="term" value="P:riboflavin biosynthetic process"/>
    <property type="evidence" value="ECO:0007669"/>
    <property type="project" value="UniProtKB-KW"/>
</dbReference>
<accession>A0A2W7RYN9</accession>